<dbReference type="Proteomes" id="UP001054945">
    <property type="component" value="Unassembled WGS sequence"/>
</dbReference>
<comment type="caution">
    <text evidence="1">The sequence shown here is derived from an EMBL/GenBank/DDBJ whole genome shotgun (WGS) entry which is preliminary data.</text>
</comment>
<name>A0AAV4MX11_CAEEX</name>
<keyword evidence="2" id="KW-1185">Reference proteome</keyword>
<protein>
    <submittedName>
        <fullName evidence="1">Uncharacterized protein</fullName>
    </submittedName>
</protein>
<accession>A0AAV4MX11</accession>
<proteinExistence type="predicted"/>
<sequence>MRDPLIVRDKCLLLLFSSPLWEDGALNLSSRTPTVDSGMKSGGFYFAIYWVFRHRKNPSGVVCSFFPEARHYSVEQAGDSKTPLFKMAPGDFHKSATTTQQLACASLAASNLHFDWKKAIAAASKSRMDAIC</sequence>
<reference evidence="1 2" key="1">
    <citation type="submission" date="2021-06" db="EMBL/GenBank/DDBJ databases">
        <title>Caerostris extrusa draft genome.</title>
        <authorList>
            <person name="Kono N."/>
            <person name="Arakawa K."/>
        </authorList>
    </citation>
    <scope>NUCLEOTIDE SEQUENCE [LARGE SCALE GENOMIC DNA]</scope>
</reference>
<evidence type="ECO:0000313" key="2">
    <source>
        <dbReference type="Proteomes" id="UP001054945"/>
    </source>
</evidence>
<dbReference type="EMBL" id="BPLR01020284">
    <property type="protein sequence ID" value="GIX76823.1"/>
    <property type="molecule type" value="Genomic_DNA"/>
</dbReference>
<evidence type="ECO:0000313" key="1">
    <source>
        <dbReference type="EMBL" id="GIX76823.1"/>
    </source>
</evidence>
<organism evidence="1 2">
    <name type="scientific">Caerostris extrusa</name>
    <name type="common">Bark spider</name>
    <name type="synonym">Caerostris bankana</name>
    <dbReference type="NCBI Taxonomy" id="172846"/>
    <lineage>
        <taxon>Eukaryota</taxon>
        <taxon>Metazoa</taxon>
        <taxon>Ecdysozoa</taxon>
        <taxon>Arthropoda</taxon>
        <taxon>Chelicerata</taxon>
        <taxon>Arachnida</taxon>
        <taxon>Araneae</taxon>
        <taxon>Araneomorphae</taxon>
        <taxon>Entelegynae</taxon>
        <taxon>Araneoidea</taxon>
        <taxon>Araneidae</taxon>
        <taxon>Caerostris</taxon>
    </lineage>
</organism>
<gene>
    <name evidence="1" type="ORF">CEXT_318241</name>
</gene>
<dbReference type="AlphaFoldDB" id="A0AAV4MX11"/>